<name>A0A8H5GVE5_9AGAR</name>
<dbReference type="OrthoDB" id="3208495at2759"/>
<dbReference type="InterPro" id="IPR041078">
    <property type="entry name" value="Plavaka"/>
</dbReference>
<feature type="region of interest" description="Disordered" evidence="1">
    <location>
        <begin position="52"/>
        <end position="105"/>
    </location>
</feature>
<reference evidence="2 3" key="1">
    <citation type="journal article" date="2020" name="ISME J.">
        <title>Uncovering the hidden diversity of litter-decomposition mechanisms in mushroom-forming fungi.</title>
        <authorList>
            <person name="Floudas D."/>
            <person name="Bentzer J."/>
            <person name="Ahren D."/>
            <person name="Johansson T."/>
            <person name="Persson P."/>
            <person name="Tunlid A."/>
        </authorList>
    </citation>
    <scope>NUCLEOTIDE SEQUENCE [LARGE SCALE GENOMIC DNA]</scope>
    <source>
        <strain evidence="2 3">CBS 661.87</strain>
    </source>
</reference>
<dbReference type="EMBL" id="JAACJP010000046">
    <property type="protein sequence ID" value="KAF5371520.1"/>
    <property type="molecule type" value="Genomic_DNA"/>
</dbReference>
<keyword evidence="3" id="KW-1185">Reference proteome</keyword>
<organism evidence="2 3">
    <name type="scientific">Tricholomella constricta</name>
    <dbReference type="NCBI Taxonomy" id="117010"/>
    <lineage>
        <taxon>Eukaryota</taxon>
        <taxon>Fungi</taxon>
        <taxon>Dikarya</taxon>
        <taxon>Basidiomycota</taxon>
        <taxon>Agaricomycotina</taxon>
        <taxon>Agaricomycetes</taxon>
        <taxon>Agaricomycetidae</taxon>
        <taxon>Agaricales</taxon>
        <taxon>Tricholomatineae</taxon>
        <taxon>Lyophyllaceae</taxon>
        <taxon>Tricholomella</taxon>
    </lineage>
</organism>
<proteinExistence type="predicted"/>
<evidence type="ECO:0000313" key="3">
    <source>
        <dbReference type="Proteomes" id="UP000565441"/>
    </source>
</evidence>
<gene>
    <name evidence="2" type="ORF">D9615_009635</name>
</gene>
<evidence type="ECO:0000313" key="2">
    <source>
        <dbReference type="EMBL" id="KAF5371520.1"/>
    </source>
</evidence>
<sequence>MMPFTCLQSCGASFLTERGLDRHQDHCEEFLAADEVQNTLPNALEIIEEKRAAKKRKREEESQALEAGLAGTIDEPSQDQPLISSPPTADVEMAPSPPSLTIMGRGARTKKPTWKLLERLPAAPTPLPPQPPVGTQENITVDDRDETPPPVTQLAWQAAVRTVRNIFGQYREYPTWPTHNPDDTVSLDDLSNTGTAPATVTSQSPAYTLPNDTDTSTADQKYHPFRNASVFWLMNWMWTGSPMKSILEMIKLVNFLKSDDFAKEDLADFDIRKETAAFDNATKFQPPDGSETASSFPNDGWIESDVSIQVPDGEKHTTDTIPTFSIPGLHYRSLVEVIKRTFSHLTDLHYTPFRNFWQTDGAGEAERIHDELFSSDAMLEAHVELQRQPSEPGCNLERVVAALMFWSDATHLANFGHAALWPIYLWFGNQSKWNRGKPSMGLCQHIAYIPKLPDSFEDDYFDRTGKPLSPELLTHCRRELLHAVWKCILDGTFMHAYKHGIVIECPDGISRRFYPRIFTYSADYPEKVLLSTIRNFGRCPCSRCTIPKEKIPELGTHVDSRRRETHARKDTSPRRFNIRLAREFIYEHGYGVKSAAVERILGADSSVPTENAFSILAKSPFNFFAMLAPDLLHEYELGVWKAVLIHLIRILVANGGNSAQAMNRRYRQVPTFGRSTIRRFSDNVAGLKKLAARNFEDLLQCAIPVFDGLLDDEDNDIIITLLFTLAEWHALAKLRLHTESTIRWLEQSTTDLGRQLRQFEKSFQRKLEPVSVAKHAKQQHLNETVRHLQRTRQHLQSEAGVGQEAEGEAQEELRGSQGEPQAAPASEPSPNKKFNLHLIKLHALGDYASFIRRFGTTDSYSTQSGELEHRMVKRFYARTNKNRAVAQMTRLERRNQVLIRQARTFQATRTPKGATKSTDPVSAAAPPRVHPRRVRPTVAFRESEPLPSTPLDFHHHISVSRNFPIHLHSFILDNEGDPAMEDFYDRLQDHLLGRLLHPDWSGGPSEFSIAERRELWIANDRLYRHKVMRVNYTGYNVRRGQDSINSRNHADVMTLAAEENSDHPFRYARVIGIFHVDVIHNAAGASKTPTPKEVLWVRWFQYDKSYRAGFARRRLHRIHFMPSNDPTTFGFLDPDEVIRACHLVPVYKLSATEQWLAGQSVARGEDEFDDWKYFYVNIFVDRDMYMRYAGGGVGHYQVALNDRRTSGPAPMATDEQEAADESLSRHRDDPEPSTSDIAAEQLRQEAEAAGADIIDDVQDQDVDDEHREELTLEEEDEVEDGSEDDDLEHDVGAEDGEDGAGDWADEEGYADL</sequence>
<feature type="compositionally biased region" description="Acidic residues" evidence="1">
    <location>
        <begin position="1271"/>
        <end position="1312"/>
    </location>
</feature>
<feature type="region of interest" description="Disordered" evidence="1">
    <location>
        <begin position="1204"/>
        <end position="1312"/>
    </location>
</feature>
<dbReference type="Pfam" id="PF18759">
    <property type="entry name" value="Plavaka"/>
    <property type="match status" value="1"/>
</dbReference>
<accession>A0A8H5GVE5</accession>
<dbReference type="Proteomes" id="UP000565441">
    <property type="component" value="Unassembled WGS sequence"/>
</dbReference>
<protein>
    <recommendedName>
        <fullName evidence="4">C2H2-type domain-containing protein</fullName>
    </recommendedName>
</protein>
<feature type="compositionally biased region" description="Polar residues" evidence="1">
    <location>
        <begin position="78"/>
        <end position="87"/>
    </location>
</feature>
<feature type="compositionally biased region" description="Low complexity" evidence="1">
    <location>
        <begin position="819"/>
        <end position="829"/>
    </location>
</feature>
<feature type="region of interest" description="Disordered" evidence="1">
    <location>
        <begin position="909"/>
        <end position="931"/>
    </location>
</feature>
<evidence type="ECO:0000256" key="1">
    <source>
        <dbReference type="SAM" id="MobiDB-lite"/>
    </source>
</evidence>
<feature type="region of interest" description="Disordered" evidence="1">
    <location>
        <begin position="791"/>
        <end position="831"/>
    </location>
</feature>
<evidence type="ECO:0008006" key="4">
    <source>
        <dbReference type="Google" id="ProtNLM"/>
    </source>
</evidence>
<comment type="caution">
    <text evidence="2">The sequence shown here is derived from an EMBL/GenBank/DDBJ whole genome shotgun (WGS) entry which is preliminary data.</text>
</comment>
<feature type="compositionally biased region" description="Polar residues" evidence="1">
    <location>
        <begin position="909"/>
        <end position="919"/>
    </location>
</feature>
<feature type="compositionally biased region" description="Acidic residues" evidence="1">
    <location>
        <begin position="1253"/>
        <end position="1263"/>
    </location>
</feature>